<name>A0A2M4DLF7_ANODA</name>
<proteinExistence type="predicted"/>
<accession>A0A2M4DLF7</accession>
<protein>
    <submittedName>
        <fullName evidence="1">Putative secreted protein</fullName>
    </submittedName>
</protein>
<dbReference type="EMBL" id="GGFL01014228">
    <property type="protein sequence ID" value="MBW78406.1"/>
    <property type="molecule type" value="Transcribed_RNA"/>
</dbReference>
<sequence>MKCKFNGQFLGLAAFSAALAAKRHFDGIPIPRGVGEWGRTKPQSRRRRRTFNRSHTCRDKFFKGVLGKFSARERSKAKCLLDLKISKLLNRFAYRSASRI</sequence>
<reference evidence="1" key="1">
    <citation type="submission" date="2018-01" db="EMBL/GenBank/DDBJ databases">
        <title>An insight into the sialome of Amazonian anophelines.</title>
        <authorList>
            <person name="Ribeiro J.M."/>
            <person name="Scarpassa V."/>
            <person name="Calvo E."/>
        </authorList>
    </citation>
    <scope>NUCLEOTIDE SEQUENCE</scope>
</reference>
<evidence type="ECO:0000313" key="1">
    <source>
        <dbReference type="EMBL" id="MBW78406.1"/>
    </source>
</evidence>
<dbReference type="AlphaFoldDB" id="A0A2M4DLF7"/>
<organism evidence="1">
    <name type="scientific">Anopheles darlingi</name>
    <name type="common">Mosquito</name>
    <dbReference type="NCBI Taxonomy" id="43151"/>
    <lineage>
        <taxon>Eukaryota</taxon>
        <taxon>Metazoa</taxon>
        <taxon>Ecdysozoa</taxon>
        <taxon>Arthropoda</taxon>
        <taxon>Hexapoda</taxon>
        <taxon>Insecta</taxon>
        <taxon>Pterygota</taxon>
        <taxon>Neoptera</taxon>
        <taxon>Endopterygota</taxon>
        <taxon>Diptera</taxon>
        <taxon>Nematocera</taxon>
        <taxon>Culicoidea</taxon>
        <taxon>Culicidae</taxon>
        <taxon>Anophelinae</taxon>
        <taxon>Anopheles</taxon>
    </lineage>
</organism>